<dbReference type="EMBL" id="DSYK01000656">
    <property type="protein sequence ID" value="HGS22800.1"/>
    <property type="molecule type" value="Genomic_DNA"/>
</dbReference>
<evidence type="ECO:0000256" key="10">
    <source>
        <dbReference type="ARBA" id="ARBA00023235"/>
    </source>
</evidence>
<comment type="pathway">
    <text evidence="3 12 14">Amino-acid biosynthesis; L-histidine biosynthesis; L-histidine from 5-phospho-alpha-D-ribose 1-diphosphate: step 4/9.</text>
</comment>
<proteinExistence type="inferred from homology"/>
<dbReference type="GO" id="GO:0000105">
    <property type="term" value="P:L-histidine biosynthetic process"/>
    <property type="evidence" value="ECO:0007669"/>
    <property type="project" value="UniProtKB-UniRule"/>
</dbReference>
<evidence type="ECO:0000256" key="14">
    <source>
        <dbReference type="RuleBase" id="RU003658"/>
    </source>
</evidence>
<dbReference type="PANTHER" id="PTHR43090">
    <property type="entry name" value="1-(5-PHOSPHORIBOSYL)-5-[(5-PHOSPHORIBOSYLAMINO)METHYLIDENEAMINO] IMIDAZOLE-4-CARBOXAMIDE ISOMERASE"/>
    <property type="match status" value="1"/>
</dbReference>
<comment type="catalytic activity">
    <reaction evidence="1 12 14">
        <text>1-(5-phospho-beta-D-ribosyl)-5-[(5-phospho-beta-D-ribosylamino)methylideneamino]imidazole-4-carboxamide = 5-[(5-phospho-1-deoxy-D-ribulos-1-ylimino)methylamino]-1-(5-phospho-beta-D-ribosyl)imidazole-4-carboxamide</text>
        <dbReference type="Rhea" id="RHEA:15469"/>
        <dbReference type="ChEBI" id="CHEBI:58435"/>
        <dbReference type="ChEBI" id="CHEBI:58525"/>
        <dbReference type="EC" id="5.3.1.16"/>
    </reaction>
</comment>
<evidence type="ECO:0000256" key="12">
    <source>
        <dbReference type="HAMAP-Rule" id="MF_01014"/>
    </source>
</evidence>
<gene>
    <name evidence="12 15" type="primary">hisA</name>
    <name evidence="15" type="ORF">ENT37_13175</name>
</gene>
<feature type="active site" description="Proton acceptor" evidence="12">
    <location>
        <position position="11"/>
    </location>
</feature>
<dbReference type="InterPro" id="IPR013785">
    <property type="entry name" value="Aldolase_TIM"/>
</dbReference>
<dbReference type="SUPFAM" id="SSF51366">
    <property type="entry name" value="Ribulose-phoshate binding barrel"/>
    <property type="match status" value="1"/>
</dbReference>
<evidence type="ECO:0000256" key="8">
    <source>
        <dbReference type="ARBA" id="ARBA00022605"/>
    </source>
</evidence>
<feature type="active site" description="Proton donor" evidence="12">
    <location>
        <position position="137"/>
    </location>
</feature>
<evidence type="ECO:0000256" key="4">
    <source>
        <dbReference type="ARBA" id="ARBA00009667"/>
    </source>
</evidence>
<evidence type="ECO:0000313" key="15">
    <source>
        <dbReference type="EMBL" id="HGS22800.1"/>
    </source>
</evidence>
<evidence type="ECO:0000256" key="11">
    <source>
        <dbReference type="ARBA" id="ARBA00030547"/>
    </source>
</evidence>
<dbReference type="GO" id="GO:0003949">
    <property type="term" value="F:1-(5-phosphoribosyl)-5-[(5-phosphoribosylamino)methylideneamino]imidazole-4-carboxamide isomerase activity"/>
    <property type="evidence" value="ECO:0007669"/>
    <property type="project" value="UniProtKB-UniRule"/>
</dbReference>
<dbReference type="Gene3D" id="3.20.20.70">
    <property type="entry name" value="Aldolase class I"/>
    <property type="match status" value="1"/>
</dbReference>
<dbReference type="Pfam" id="PF00977">
    <property type="entry name" value="His_biosynth"/>
    <property type="match status" value="1"/>
</dbReference>
<dbReference type="CDD" id="cd04732">
    <property type="entry name" value="HisA"/>
    <property type="match status" value="1"/>
</dbReference>
<organism evidence="15">
    <name type="scientific">Anaerolinea thermolimosa</name>
    <dbReference type="NCBI Taxonomy" id="229919"/>
    <lineage>
        <taxon>Bacteria</taxon>
        <taxon>Bacillati</taxon>
        <taxon>Chloroflexota</taxon>
        <taxon>Anaerolineae</taxon>
        <taxon>Anaerolineales</taxon>
        <taxon>Anaerolineaceae</taxon>
        <taxon>Anaerolinea</taxon>
    </lineage>
</organism>
<dbReference type="InterPro" id="IPR006063">
    <property type="entry name" value="HisA_bact_arch"/>
</dbReference>
<dbReference type="InterPro" id="IPR044524">
    <property type="entry name" value="Isoase_HisA-like"/>
</dbReference>
<keyword evidence="10 12" id="KW-0413">Isomerase</keyword>
<dbReference type="UniPathway" id="UPA00031">
    <property type="reaction ID" value="UER00009"/>
</dbReference>
<protein>
    <recommendedName>
        <fullName evidence="6 12">1-(5-phosphoribosyl)-5-[(5-phosphoribosylamino)methylideneamino] imidazole-4-carboxamide isomerase</fullName>
        <ecNumber evidence="5 12">5.3.1.16</ecNumber>
    </recommendedName>
    <alternativeName>
        <fullName evidence="11 12">Phosphoribosylformimino-5-aminoimidazole carboxamide ribotide isomerase</fullName>
    </alternativeName>
</protein>
<keyword evidence="7 12" id="KW-0963">Cytoplasm</keyword>
<comment type="subcellular location">
    <subcellularLocation>
        <location evidence="2 12 14">Cytoplasm</location>
    </subcellularLocation>
</comment>
<accession>A0A7C4PLB5</accession>
<dbReference type="PANTHER" id="PTHR43090:SF2">
    <property type="entry name" value="1-(5-PHOSPHORIBOSYL)-5-[(5-PHOSPHORIBOSYLAMINO)METHYLIDENEAMINO] IMIDAZOLE-4-CARBOXAMIDE ISOMERASE"/>
    <property type="match status" value="1"/>
</dbReference>
<dbReference type="GO" id="GO:0000162">
    <property type="term" value="P:L-tryptophan biosynthetic process"/>
    <property type="evidence" value="ECO:0007669"/>
    <property type="project" value="TreeGrafter"/>
</dbReference>
<dbReference type="GO" id="GO:0005737">
    <property type="term" value="C:cytoplasm"/>
    <property type="evidence" value="ECO:0007669"/>
    <property type="project" value="UniProtKB-SubCell"/>
</dbReference>
<dbReference type="NCBIfam" id="TIGR00007">
    <property type="entry name" value="1-(5-phosphoribosyl)-5-[(5-phosphoribosylamino)methylideneamino]imidazole-4-carboxamide isomerase"/>
    <property type="match status" value="1"/>
</dbReference>
<evidence type="ECO:0000256" key="3">
    <source>
        <dbReference type="ARBA" id="ARBA00005133"/>
    </source>
</evidence>
<dbReference type="InterPro" id="IPR023016">
    <property type="entry name" value="HisA/PriA"/>
</dbReference>
<name>A0A7C4PLB5_9CHLR</name>
<comment type="caution">
    <text evidence="15">The sequence shown here is derived from an EMBL/GenBank/DDBJ whole genome shotgun (WGS) entry which is preliminary data.</text>
</comment>
<dbReference type="InterPro" id="IPR006062">
    <property type="entry name" value="His_biosynth"/>
</dbReference>
<keyword evidence="9 12" id="KW-0368">Histidine biosynthesis</keyword>
<evidence type="ECO:0000256" key="1">
    <source>
        <dbReference type="ARBA" id="ARBA00000901"/>
    </source>
</evidence>
<keyword evidence="8 12" id="KW-0028">Amino-acid biosynthesis</keyword>
<dbReference type="InterPro" id="IPR011060">
    <property type="entry name" value="RibuloseP-bd_barrel"/>
</dbReference>
<evidence type="ECO:0000256" key="7">
    <source>
        <dbReference type="ARBA" id="ARBA00022490"/>
    </source>
</evidence>
<sequence length="241" mass="25896">MSEFIVFPAIDLRGGKVVRLQEGDPDRLTAYSDDPAAVAEQWLTAGAHWLHVVNLDGAFDQPDLANREALRAILQVGKRFKAQITIGGGLRHLQAIAGVLELGVSRVVLGTLAMEDPATLTEAVKRWGEDRIAASLDARDGLVRVRGWQQTTGISALQAALTLRQAGLHWLVFTDIARDGLQTGLNLEATRQLARQSGLAVIASGGISNAREVQAVRKADLAGVIIGRALYEGAIRLEEVL</sequence>
<reference evidence="15" key="1">
    <citation type="journal article" date="2020" name="mSystems">
        <title>Genome- and Community-Level Interaction Insights into Carbon Utilization and Element Cycling Functions of Hydrothermarchaeota in Hydrothermal Sediment.</title>
        <authorList>
            <person name="Zhou Z."/>
            <person name="Liu Y."/>
            <person name="Xu W."/>
            <person name="Pan J."/>
            <person name="Luo Z.H."/>
            <person name="Li M."/>
        </authorList>
    </citation>
    <scope>NUCLEOTIDE SEQUENCE [LARGE SCALE GENOMIC DNA]</scope>
    <source>
        <strain evidence="15">SpSt-573</strain>
    </source>
</reference>
<dbReference type="FunFam" id="3.20.20.70:FF:000009">
    <property type="entry name" value="1-(5-phosphoribosyl)-5-[(5-phosphoribosylamino)methylideneamino] imidazole-4-carboxamide isomerase"/>
    <property type="match status" value="1"/>
</dbReference>
<dbReference type="AlphaFoldDB" id="A0A7C4PLB5"/>
<comment type="similarity">
    <text evidence="4 12 13">Belongs to the HisA/HisF family.</text>
</comment>
<dbReference type="HAMAP" id="MF_01014">
    <property type="entry name" value="HisA"/>
    <property type="match status" value="1"/>
</dbReference>
<evidence type="ECO:0000256" key="9">
    <source>
        <dbReference type="ARBA" id="ARBA00023102"/>
    </source>
</evidence>
<dbReference type="EC" id="5.3.1.16" evidence="5 12"/>
<evidence type="ECO:0000256" key="2">
    <source>
        <dbReference type="ARBA" id="ARBA00004496"/>
    </source>
</evidence>
<evidence type="ECO:0000256" key="5">
    <source>
        <dbReference type="ARBA" id="ARBA00012550"/>
    </source>
</evidence>
<evidence type="ECO:0000256" key="13">
    <source>
        <dbReference type="RuleBase" id="RU003657"/>
    </source>
</evidence>
<evidence type="ECO:0000256" key="6">
    <source>
        <dbReference type="ARBA" id="ARBA00018464"/>
    </source>
</evidence>